<keyword evidence="6" id="KW-0804">Transcription</keyword>
<accession>A0A316VG32</accession>
<dbReference type="Pfam" id="PF00439">
    <property type="entry name" value="Bromodomain"/>
    <property type="match status" value="1"/>
</dbReference>
<dbReference type="Gene3D" id="1.20.920.10">
    <property type="entry name" value="Bromodomain-like"/>
    <property type="match status" value="1"/>
</dbReference>
<dbReference type="InterPro" id="IPR001487">
    <property type="entry name" value="Bromodomain"/>
</dbReference>
<evidence type="ECO:0000256" key="3">
    <source>
        <dbReference type="ARBA" id="ARBA00022853"/>
    </source>
</evidence>
<feature type="compositionally biased region" description="Basic and acidic residues" evidence="9">
    <location>
        <begin position="154"/>
        <end position="172"/>
    </location>
</feature>
<evidence type="ECO:0000256" key="1">
    <source>
        <dbReference type="ARBA" id="ARBA00004123"/>
    </source>
</evidence>
<dbReference type="SUPFAM" id="SSF47370">
    <property type="entry name" value="Bromodomain"/>
    <property type="match status" value="1"/>
</dbReference>
<feature type="compositionally biased region" description="Polar residues" evidence="9">
    <location>
        <begin position="598"/>
        <end position="608"/>
    </location>
</feature>
<dbReference type="PANTHER" id="PTHR16062:SF21">
    <property type="entry name" value="CHROMATIN STRUCTURE-REMODELING COMPLEX SUBUNIT RSC1-RELATED"/>
    <property type="match status" value="1"/>
</dbReference>
<dbReference type="Pfam" id="PF01426">
    <property type="entry name" value="BAH"/>
    <property type="match status" value="1"/>
</dbReference>
<sequence length="827" mass="93298">MDADGDGIRPRRRAAAPQFDQSIASPSRSNRPIRGSRASNARRNSRRMNDEDEDEEGQDDEEQEEADTYANEEDDDDDFERSYRSTSKSKQVKSSSRQRTTSNMAESTPPPSRTNRKAVKAEEDDHDEEMADVEPVSNQKSSSNAQIRSLKGTMKTDDESATRTERQADRPDSGWIEEIEDSRQARTIYMTIIDKIRAWLAERGDRRLTEFMETEPKNKDRRYLDYVHIPTSLQQIETRVQTPGGGFASSIDFEKAMMLLFKNGRRYFEPATETYGNLLILQRMYQHLTQSVDSVTEGIEDEIISRNYTSNKYGPGQEGENRDAGESPTVGYQTNVARHHYKGMKIAVGNWVHLMNPTDPSRPIIAQVFKTRNEDLGDHDQGWVTANWFLRPEQSKHPRSMTFWSNEVIKTGQYVEHHVEDILEVICVIFYTKANRGVPAEGEGGWHTGDPLYVCEMRYQPDRDAYFKIKNWASCMPEEVRHKTFGLIEFDRPNPLPDKLPSPFLRGIDGPGGIVSDVRPSISMVNTSSSRNIGATLASLSGPRMARRPARRMDLSEGELEIPQLFKEWRDEVQTQRRNFLKAKQQEKAAALEREKNTNGTLAPTSAATVEGETPQPEAIGLSGMGAAKNSASPFARTAALPNATASPAVAATSANSKVPVIAPSIDRSLNMAMQQMDASAYFKTLPEQTQQLFHQDPETGNVVWYPAPPAFGSMSEANLQKKWNQGQRFQVGSLDYLYHLANERAGTGAQADHHRERRRKADEASKKRKEQPQTAHSDQRSHRHGKKERSALDDLPTTKETIDHAFSQAIDQASHNLSKYIAVEED</sequence>
<protein>
    <recommendedName>
        <fullName evidence="14">Bromo domain-containing protein</fullName>
    </recommendedName>
</protein>
<feature type="compositionally biased region" description="Acidic residues" evidence="9">
    <location>
        <begin position="122"/>
        <end position="132"/>
    </location>
</feature>
<dbReference type="GO" id="GO:0016586">
    <property type="term" value="C:RSC-type complex"/>
    <property type="evidence" value="ECO:0007669"/>
    <property type="project" value="InterPro"/>
</dbReference>
<evidence type="ECO:0000256" key="9">
    <source>
        <dbReference type="SAM" id="MobiDB-lite"/>
    </source>
</evidence>
<dbReference type="OrthoDB" id="1742084at2759"/>
<keyword evidence="2" id="KW-0677">Repeat</keyword>
<keyword evidence="7" id="KW-0539">Nucleus</keyword>
<keyword evidence="3" id="KW-0156">Chromatin regulator</keyword>
<feature type="compositionally biased region" description="Acidic residues" evidence="9">
    <location>
        <begin position="50"/>
        <end position="79"/>
    </location>
</feature>
<feature type="compositionally biased region" description="Basic and acidic residues" evidence="9">
    <location>
        <begin position="752"/>
        <end position="766"/>
    </location>
</feature>
<evidence type="ECO:0000256" key="4">
    <source>
        <dbReference type="ARBA" id="ARBA00023015"/>
    </source>
</evidence>
<feature type="region of interest" description="Disordered" evidence="9">
    <location>
        <begin position="746"/>
        <end position="808"/>
    </location>
</feature>
<feature type="domain" description="Bromo" evidence="10">
    <location>
        <begin position="203"/>
        <end position="275"/>
    </location>
</feature>
<dbReference type="InterPro" id="IPR001025">
    <property type="entry name" value="BAH_dom"/>
</dbReference>
<evidence type="ECO:0000313" key="13">
    <source>
        <dbReference type="Proteomes" id="UP000245771"/>
    </source>
</evidence>
<feature type="region of interest" description="Disordered" evidence="9">
    <location>
        <begin position="308"/>
        <end position="329"/>
    </location>
</feature>
<proteinExistence type="predicted"/>
<dbReference type="GO" id="GO:0006368">
    <property type="term" value="P:transcription elongation by RNA polymerase II"/>
    <property type="evidence" value="ECO:0007669"/>
    <property type="project" value="TreeGrafter"/>
</dbReference>
<name>A0A316VG32_9BASI</name>
<evidence type="ECO:0000259" key="10">
    <source>
        <dbReference type="PROSITE" id="PS50014"/>
    </source>
</evidence>
<dbReference type="RefSeq" id="XP_025356889.1">
    <property type="nucleotide sequence ID" value="XM_025500215.1"/>
</dbReference>
<evidence type="ECO:0000256" key="7">
    <source>
        <dbReference type="ARBA" id="ARBA00023242"/>
    </source>
</evidence>
<feature type="compositionally biased region" description="Low complexity" evidence="9">
    <location>
        <begin position="84"/>
        <end position="100"/>
    </location>
</feature>
<dbReference type="InterPro" id="IPR043151">
    <property type="entry name" value="BAH_sf"/>
</dbReference>
<dbReference type="GO" id="GO:0003682">
    <property type="term" value="F:chromatin binding"/>
    <property type="evidence" value="ECO:0007669"/>
    <property type="project" value="InterPro"/>
</dbReference>
<reference evidence="12 13" key="1">
    <citation type="journal article" date="2018" name="Mol. Biol. Evol.">
        <title>Broad Genomic Sampling Reveals a Smut Pathogenic Ancestry of the Fungal Clade Ustilaginomycotina.</title>
        <authorList>
            <person name="Kijpornyongpan T."/>
            <person name="Mondo S.J."/>
            <person name="Barry K."/>
            <person name="Sandor L."/>
            <person name="Lee J."/>
            <person name="Lipzen A."/>
            <person name="Pangilinan J."/>
            <person name="LaButti K."/>
            <person name="Hainaut M."/>
            <person name="Henrissat B."/>
            <person name="Grigoriev I.V."/>
            <person name="Spatafora J.W."/>
            <person name="Aime M.C."/>
        </authorList>
    </citation>
    <scope>NUCLEOTIDE SEQUENCE [LARGE SCALE GENOMIC DNA]</scope>
    <source>
        <strain evidence="12 13">MCA 3882</strain>
    </source>
</reference>
<dbReference type="InParanoid" id="A0A316VG32"/>
<feature type="region of interest" description="Disordered" evidence="9">
    <location>
        <begin position="584"/>
        <end position="614"/>
    </location>
</feature>
<dbReference type="Gene3D" id="2.30.30.490">
    <property type="match status" value="1"/>
</dbReference>
<evidence type="ECO:0000259" key="11">
    <source>
        <dbReference type="PROSITE" id="PS51038"/>
    </source>
</evidence>
<dbReference type="GO" id="GO:0006338">
    <property type="term" value="P:chromatin remodeling"/>
    <property type="evidence" value="ECO:0007669"/>
    <property type="project" value="InterPro"/>
</dbReference>
<dbReference type="InterPro" id="IPR036427">
    <property type="entry name" value="Bromodomain-like_sf"/>
</dbReference>
<dbReference type="AlphaFoldDB" id="A0A316VG32"/>
<feature type="region of interest" description="Disordered" evidence="9">
    <location>
        <begin position="1"/>
        <end position="176"/>
    </location>
</feature>
<comment type="subcellular location">
    <subcellularLocation>
        <location evidence="1">Nucleus</location>
    </subcellularLocation>
</comment>
<dbReference type="PANTHER" id="PTHR16062">
    <property type="entry name" value="SWI/SNF-RELATED"/>
    <property type="match status" value="1"/>
</dbReference>
<gene>
    <name evidence="12" type="ORF">FA14DRAFT_169572</name>
</gene>
<dbReference type="EMBL" id="KZ819602">
    <property type="protein sequence ID" value="PWN36587.1"/>
    <property type="molecule type" value="Genomic_DNA"/>
</dbReference>
<feature type="compositionally biased region" description="Polar residues" evidence="9">
    <location>
        <begin position="136"/>
        <end position="147"/>
    </location>
</feature>
<dbReference type="PROSITE" id="PS51038">
    <property type="entry name" value="BAH"/>
    <property type="match status" value="1"/>
</dbReference>
<keyword evidence="5 8" id="KW-0103">Bromodomain</keyword>
<feature type="compositionally biased region" description="Polar residues" evidence="9">
    <location>
        <begin position="19"/>
        <end position="30"/>
    </location>
</feature>
<dbReference type="STRING" id="1280837.A0A316VG32"/>
<keyword evidence="4" id="KW-0805">Transcription regulation</keyword>
<dbReference type="SMART" id="SM00439">
    <property type="entry name" value="BAH"/>
    <property type="match status" value="1"/>
</dbReference>
<dbReference type="GeneID" id="37021996"/>
<feature type="compositionally biased region" description="Basic and acidic residues" evidence="9">
    <location>
        <begin position="584"/>
        <end position="597"/>
    </location>
</feature>
<dbReference type="PROSITE" id="PS50014">
    <property type="entry name" value="BROMODOMAIN_2"/>
    <property type="match status" value="1"/>
</dbReference>
<feature type="domain" description="BAH" evidence="11">
    <location>
        <begin position="344"/>
        <end position="470"/>
    </location>
</feature>
<evidence type="ECO:0000256" key="5">
    <source>
        <dbReference type="ARBA" id="ARBA00023117"/>
    </source>
</evidence>
<evidence type="ECO:0000256" key="6">
    <source>
        <dbReference type="ARBA" id="ARBA00023163"/>
    </source>
</evidence>
<evidence type="ECO:0008006" key="14">
    <source>
        <dbReference type="Google" id="ProtNLM"/>
    </source>
</evidence>
<evidence type="ECO:0000256" key="2">
    <source>
        <dbReference type="ARBA" id="ARBA00022737"/>
    </source>
</evidence>
<dbReference type="Proteomes" id="UP000245771">
    <property type="component" value="Unassembled WGS sequence"/>
</dbReference>
<dbReference type="InterPro" id="IPR037382">
    <property type="entry name" value="Rsc/polybromo"/>
</dbReference>
<evidence type="ECO:0000256" key="8">
    <source>
        <dbReference type="PROSITE-ProRule" id="PRU00035"/>
    </source>
</evidence>
<keyword evidence="13" id="KW-1185">Reference proteome</keyword>
<organism evidence="12 13">
    <name type="scientific">Meira miltonrushii</name>
    <dbReference type="NCBI Taxonomy" id="1280837"/>
    <lineage>
        <taxon>Eukaryota</taxon>
        <taxon>Fungi</taxon>
        <taxon>Dikarya</taxon>
        <taxon>Basidiomycota</taxon>
        <taxon>Ustilaginomycotina</taxon>
        <taxon>Exobasidiomycetes</taxon>
        <taxon>Exobasidiales</taxon>
        <taxon>Brachybasidiaceae</taxon>
        <taxon>Meira</taxon>
    </lineage>
</organism>
<feature type="compositionally biased region" description="Basic and acidic residues" evidence="9">
    <location>
        <begin position="789"/>
        <end position="804"/>
    </location>
</feature>
<evidence type="ECO:0000313" key="12">
    <source>
        <dbReference type="EMBL" id="PWN36587.1"/>
    </source>
</evidence>